<feature type="transmembrane region" description="Helical" evidence="8">
    <location>
        <begin position="18"/>
        <end position="37"/>
    </location>
</feature>
<feature type="transmembrane region" description="Helical" evidence="8">
    <location>
        <begin position="44"/>
        <end position="63"/>
    </location>
</feature>
<gene>
    <name evidence="9" type="ORF">HH303_08815</name>
</gene>
<evidence type="ECO:0000256" key="1">
    <source>
        <dbReference type="ARBA" id="ARBA00004651"/>
    </source>
</evidence>
<organism evidence="9 10">
    <name type="scientific">Pacificispira spongiicola</name>
    <dbReference type="NCBI Taxonomy" id="2729598"/>
    <lineage>
        <taxon>Bacteria</taxon>
        <taxon>Pseudomonadati</taxon>
        <taxon>Pseudomonadota</taxon>
        <taxon>Alphaproteobacteria</taxon>
        <taxon>Rhodospirillales</taxon>
        <taxon>Rhodospirillaceae</taxon>
        <taxon>Pacificispira</taxon>
    </lineage>
</organism>
<keyword evidence="10" id="KW-1185">Reference proteome</keyword>
<sequence>MSSNPSFLPEFRRGFLDIAPLTLGVVPFALLFGTLAAQKGLSPLETVLMCASVYAGGAQFVSIEVWAHPVPVLAVIAATALANSRYLLMGAALRPHLRTLPLVVRLGFVGIHSDETWALALRRRKTHDLTPGYVAGLVGFFYLNWPFWCGVGAVFGGAIDDPARFGADFMFAALFIGLIRGLWQGRSSLLAICASALTAWVVHRYVSGHWYIFAGAVAGMAAAALTCRADASAQEAEA</sequence>
<dbReference type="AlphaFoldDB" id="A0A7Y0DZR3"/>
<reference evidence="9 10" key="1">
    <citation type="submission" date="2020-04" db="EMBL/GenBank/DDBJ databases">
        <title>Rhodospirillaceae bacterium KN72 isolated from deep sea.</title>
        <authorList>
            <person name="Zhang D.-C."/>
        </authorList>
    </citation>
    <scope>NUCLEOTIDE SEQUENCE [LARGE SCALE GENOMIC DNA]</scope>
    <source>
        <strain evidence="9 10">KN72</strain>
    </source>
</reference>
<dbReference type="PANTHER" id="PTHR34979:SF1">
    <property type="entry name" value="INNER MEMBRANE PROTEIN YGAZ"/>
    <property type="match status" value="1"/>
</dbReference>
<name>A0A7Y0DZR3_9PROT</name>
<dbReference type="GO" id="GO:0005886">
    <property type="term" value="C:plasma membrane"/>
    <property type="evidence" value="ECO:0007669"/>
    <property type="project" value="UniProtKB-SubCell"/>
</dbReference>
<accession>A0A7Y0DZR3</accession>
<keyword evidence="3" id="KW-0813">Transport</keyword>
<feature type="transmembrane region" description="Helical" evidence="8">
    <location>
        <begin position="165"/>
        <end position="182"/>
    </location>
</feature>
<evidence type="ECO:0000256" key="4">
    <source>
        <dbReference type="ARBA" id="ARBA00022475"/>
    </source>
</evidence>
<evidence type="ECO:0000256" key="2">
    <source>
        <dbReference type="ARBA" id="ARBA00010735"/>
    </source>
</evidence>
<feature type="transmembrane region" description="Helical" evidence="8">
    <location>
        <begin position="212"/>
        <end position="231"/>
    </location>
</feature>
<protein>
    <submittedName>
        <fullName evidence="9">AzlC family ABC transporter permease</fullName>
    </submittedName>
</protein>
<keyword evidence="4" id="KW-1003">Cell membrane</keyword>
<comment type="similarity">
    <text evidence="2">Belongs to the AzlC family.</text>
</comment>
<dbReference type="InterPro" id="IPR011606">
    <property type="entry name" value="Brnchd-chn_aa_trnsp_permease"/>
</dbReference>
<keyword evidence="7 8" id="KW-0472">Membrane</keyword>
<keyword evidence="5 8" id="KW-0812">Transmembrane</keyword>
<evidence type="ECO:0000256" key="3">
    <source>
        <dbReference type="ARBA" id="ARBA00022448"/>
    </source>
</evidence>
<proteinExistence type="inferred from homology"/>
<feature type="transmembrane region" description="Helical" evidence="8">
    <location>
        <begin position="69"/>
        <end position="88"/>
    </location>
</feature>
<dbReference type="RefSeq" id="WP_169624874.1">
    <property type="nucleotide sequence ID" value="NZ_JABBNT010000002.1"/>
</dbReference>
<dbReference type="PANTHER" id="PTHR34979">
    <property type="entry name" value="INNER MEMBRANE PROTEIN YGAZ"/>
    <property type="match status" value="1"/>
</dbReference>
<evidence type="ECO:0000256" key="5">
    <source>
        <dbReference type="ARBA" id="ARBA00022692"/>
    </source>
</evidence>
<dbReference type="EMBL" id="JABBNT010000002">
    <property type="protein sequence ID" value="NMM44580.1"/>
    <property type="molecule type" value="Genomic_DNA"/>
</dbReference>
<evidence type="ECO:0000313" key="10">
    <source>
        <dbReference type="Proteomes" id="UP000539372"/>
    </source>
</evidence>
<comment type="caution">
    <text evidence="9">The sequence shown here is derived from an EMBL/GenBank/DDBJ whole genome shotgun (WGS) entry which is preliminary data.</text>
</comment>
<evidence type="ECO:0000313" key="9">
    <source>
        <dbReference type="EMBL" id="NMM44580.1"/>
    </source>
</evidence>
<keyword evidence="6 8" id="KW-1133">Transmembrane helix</keyword>
<dbReference type="Pfam" id="PF03591">
    <property type="entry name" value="AzlC"/>
    <property type="match status" value="1"/>
</dbReference>
<evidence type="ECO:0000256" key="7">
    <source>
        <dbReference type="ARBA" id="ARBA00023136"/>
    </source>
</evidence>
<dbReference type="Proteomes" id="UP000539372">
    <property type="component" value="Unassembled WGS sequence"/>
</dbReference>
<evidence type="ECO:0000256" key="8">
    <source>
        <dbReference type="SAM" id="Phobius"/>
    </source>
</evidence>
<feature type="transmembrane region" description="Helical" evidence="8">
    <location>
        <begin position="132"/>
        <end position="159"/>
    </location>
</feature>
<dbReference type="GO" id="GO:1903785">
    <property type="term" value="P:L-valine transmembrane transport"/>
    <property type="evidence" value="ECO:0007669"/>
    <property type="project" value="TreeGrafter"/>
</dbReference>
<evidence type="ECO:0000256" key="6">
    <source>
        <dbReference type="ARBA" id="ARBA00022989"/>
    </source>
</evidence>
<comment type="subcellular location">
    <subcellularLocation>
        <location evidence="1">Cell membrane</location>
        <topology evidence="1">Multi-pass membrane protein</topology>
    </subcellularLocation>
</comment>